<dbReference type="InterPro" id="IPR036396">
    <property type="entry name" value="Cyt_P450_sf"/>
</dbReference>
<keyword evidence="6 8" id="KW-0408">Iron</keyword>
<dbReference type="PRINTS" id="PR00359">
    <property type="entry name" value="BP450"/>
</dbReference>
<dbReference type="SUPFAM" id="SSF48264">
    <property type="entry name" value="Cytochrome P450"/>
    <property type="match status" value="1"/>
</dbReference>
<evidence type="ECO:0000256" key="2">
    <source>
        <dbReference type="ARBA" id="ARBA00010617"/>
    </source>
</evidence>
<dbReference type="InterPro" id="IPR001128">
    <property type="entry name" value="Cyt_P450"/>
</dbReference>
<evidence type="ECO:0000256" key="3">
    <source>
        <dbReference type="ARBA" id="ARBA00022617"/>
    </source>
</evidence>
<comment type="cofactor">
    <cofactor evidence="1">
        <name>heme</name>
        <dbReference type="ChEBI" id="CHEBI:30413"/>
    </cofactor>
</comment>
<evidence type="ECO:0000256" key="5">
    <source>
        <dbReference type="ARBA" id="ARBA00023002"/>
    </source>
</evidence>
<feature type="region of interest" description="Disordered" evidence="9">
    <location>
        <begin position="57"/>
        <end position="94"/>
    </location>
</feature>
<dbReference type="EMBL" id="JBITGY010000023">
    <property type="protein sequence ID" value="MFI6505791.1"/>
    <property type="molecule type" value="Genomic_DNA"/>
</dbReference>
<proteinExistence type="inferred from homology"/>
<dbReference type="RefSeq" id="WP_397092178.1">
    <property type="nucleotide sequence ID" value="NZ_JBITGY010000023.1"/>
</dbReference>
<evidence type="ECO:0000256" key="7">
    <source>
        <dbReference type="ARBA" id="ARBA00023033"/>
    </source>
</evidence>
<dbReference type="PROSITE" id="PS00086">
    <property type="entry name" value="CYTOCHROME_P450"/>
    <property type="match status" value="1"/>
</dbReference>
<dbReference type="PANTHER" id="PTHR46696">
    <property type="entry name" value="P450, PUTATIVE (EUROFUNG)-RELATED"/>
    <property type="match status" value="1"/>
</dbReference>
<evidence type="ECO:0000256" key="1">
    <source>
        <dbReference type="ARBA" id="ARBA00001971"/>
    </source>
</evidence>
<dbReference type="CDD" id="cd11031">
    <property type="entry name" value="Cyp158A-like"/>
    <property type="match status" value="1"/>
</dbReference>
<dbReference type="Gene3D" id="1.10.630.10">
    <property type="entry name" value="Cytochrome P450"/>
    <property type="match status" value="1"/>
</dbReference>
<dbReference type="PANTHER" id="PTHR46696:SF5">
    <property type="entry name" value="CYTOCHROME P450 BJ-1"/>
    <property type="match status" value="1"/>
</dbReference>
<sequence>MSTLPTIPFKRDSLLDVPTEYRDLRQKEGIARVRTQMGHEVWLATGYEEVRKLSVDPRLGRSHPEPEKAARVSSSALTGGPMGALAQSRSTQRDITAERAEHEYMRKLIMKSFTARRMRALSDHVGSLVDERLDHFATLPQPADLHAELAHPLPLLVICELLGVPFEDRESFGGMSGRMGDMLDPGKSQAARNEMTAYMSELIERKRREPAEDLLSDLASELDEVGMIAELAGTVLWAGHETTVKRIDYGVLFLLTNPDQLDLLKADPGLAPAAVEEILRMAFTSVSGMPRYAHEDVEIGDVTIRRGEAVVLLLGVANRDERIYEDPDVFDIRRPQKDPNLSFGHGPRLCVGSNLARVELTAVFSRLFQRFPDLRLAVPMEELPRIKGMIEHGFAELPVVW</sequence>
<protein>
    <submittedName>
        <fullName evidence="10">Cytochrome P450</fullName>
    </submittedName>
</protein>
<dbReference type="Pfam" id="PF00067">
    <property type="entry name" value="p450"/>
    <property type="match status" value="1"/>
</dbReference>
<keyword evidence="4 8" id="KW-0479">Metal-binding</keyword>
<keyword evidence="11" id="KW-1185">Reference proteome</keyword>
<reference evidence="10 11" key="1">
    <citation type="submission" date="2024-10" db="EMBL/GenBank/DDBJ databases">
        <title>The Natural Products Discovery Center: Release of the First 8490 Sequenced Strains for Exploring Actinobacteria Biosynthetic Diversity.</title>
        <authorList>
            <person name="Kalkreuter E."/>
            <person name="Kautsar S.A."/>
            <person name="Yang D."/>
            <person name="Bader C.D."/>
            <person name="Teijaro C.N."/>
            <person name="Fluegel L."/>
            <person name="Davis C.M."/>
            <person name="Simpson J.R."/>
            <person name="Lauterbach L."/>
            <person name="Steele A.D."/>
            <person name="Gui C."/>
            <person name="Meng S."/>
            <person name="Li G."/>
            <person name="Viehrig K."/>
            <person name="Ye F."/>
            <person name="Su P."/>
            <person name="Kiefer A.F."/>
            <person name="Nichols A."/>
            <person name="Cepeda A.J."/>
            <person name="Yan W."/>
            <person name="Fan B."/>
            <person name="Jiang Y."/>
            <person name="Adhikari A."/>
            <person name="Zheng C.-J."/>
            <person name="Schuster L."/>
            <person name="Cowan T.M."/>
            <person name="Smanski M.J."/>
            <person name="Chevrette M.G."/>
            <person name="De Carvalho L.P.S."/>
            <person name="Shen B."/>
        </authorList>
    </citation>
    <scope>NUCLEOTIDE SEQUENCE [LARGE SCALE GENOMIC DNA]</scope>
    <source>
        <strain evidence="10 11">NPDC050545</strain>
    </source>
</reference>
<keyword evidence="7 8" id="KW-0503">Monooxygenase</keyword>
<evidence type="ECO:0000256" key="6">
    <source>
        <dbReference type="ARBA" id="ARBA00023004"/>
    </source>
</evidence>
<evidence type="ECO:0000313" key="11">
    <source>
        <dbReference type="Proteomes" id="UP001612741"/>
    </source>
</evidence>
<name>A0ABW7ZCC3_9ACTN</name>
<comment type="similarity">
    <text evidence="2 8">Belongs to the cytochrome P450 family.</text>
</comment>
<accession>A0ABW7ZCC3</accession>
<evidence type="ECO:0000256" key="9">
    <source>
        <dbReference type="SAM" id="MobiDB-lite"/>
    </source>
</evidence>
<gene>
    <name evidence="10" type="ORF">ACIBG2_51020</name>
</gene>
<comment type="caution">
    <text evidence="10">The sequence shown here is derived from an EMBL/GenBank/DDBJ whole genome shotgun (WGS) entry which is preliminary data.</text>
</comment>
<dbReference type="PRINTS" id="PR00385">
    <property type="entry name" value="P450"/>
</dbReference>
<keyword evidence="5 8" id="KW-0560">Oxidoreductase</keyword>
<dbReference type="InterPro" id="IPR017972">
    <property type="entry name" value="Cyt_P450_CS"/>
</dbReference>
<keyword evidence="3 8" id="KW-0349">Heme</keyword>
<evidence type="ECO:0000256" key="8">
    <source>
        <dbReference type="RuleBase" id="RU000461"/>
    </source>
</evidence>
<dbReference type="Proteomes" id="UP001612741">
    <property type="component" value="Unassembled WGS sequence"/>
</dbReference>
<evidence type="ECO:0000256" key="4">
    <source>
        <dbReference type="ARBA" id="ARBA00022723"/>
    </source>
</evidence>
<dbReference type="InterPro" id="IPR002397">
    <property type="entry name" value="Cyt_P450_B"/>
</dbReference>
<organism evidence="10 11">
    <name type="scientific">Nonomuraea typhae</name>
    <dbReference type="NCBI Taxonomy" id="2603600"/>
    <lineage>
        <taxon>Bacteria</taxon>
        <taxon>Bacillati</taxon>
        <taxon>Actinomycetota</taxon>
        <taxon>Actinomycetes</taxon>
        <taxon>Streptosporangiales</taxon>
        <taxon>Streptosporangiaceae</taxon>
        <taxon>Nonomuraea</taxon>
    </lineage>
</organism>
<evidence type="ECO:0000313" key="10">
    <source>
        <dbReference type="EMBL" id="MFI6505791.1"/>
    </source>
</evidence>
<feature type="compositionally biased region" description="Basic and acidic residues" evidence="9">
    <location>
        <begin position="57"/>
        <end position="70"/>
    </location>
</feature>